<sequence>MLLGRRLRHSALALTVAVAPLLSGCALIDLLGGESSIEKSFEYLPADTFQVLFTDADVADDLDPSELGRYAETMEDARFNQGDVEWEAWAAWGEPGDSEQTAAVWKVEDDTDLDALADDLEAHGYTKDRVDGRDLFSIEPSSVAEDSPYPVPLLLNVLIDEDEQVVAGAPDAASLEDVAAVIGDDDDSLADDGGFDDLLDAADDDPEVAWLTRAGFAVCLTNDRGVPQDQRSAYADLGRPEARALFVSDDADVRLALQFASEDDAKDDLDAREMLLDDGIDPVTRKPYDELGDYDLEQDDDRVVIDEDLEGSAAVAIRAERRGGGPGVCGPEES</sequence>
<evidence type="ECO:0000313" key="2">
    <source>
        <dbReference type="Proteomes" id="UP000325003"/>
    </source>
</evidence>
<gene>
    <name evidence="1" type="ORF">F0U44_11035</name>
</gene>
<keyword evidence="2" id="KW-1185">Reference proteome</keyword>
<proteinExistence type="predicted"/>
<dbReference type="AlphaFoldDB" id="A0A5B1LEC1"/>
<dbReference type="PROSITE" id="PS51257">
    <property type="entry name" value="PROKAR_LIPOPROTEIN"/>
    <property type="match status" value="1"/>
</dbReference>
<reference evidence="1 2" key="1">
    <citation type="submission" date="2019-09" db="EMBL/GenBank/DDBJ databases">
        <title>Nocardioides panacisoli sp. nov., isolated from the soil of a ginseng field.</title>
        <authorList>
            <person name="Cho C."/>
        </authorList>
    </citation>
    <scope>NUCLEOTIDE SEQUENCE [LARGE SCALE GENOMIC DNA]</scope>
    <source>
        <strain evidence="1 2">BN130099</strain>
    </source>
</reference>
<organism evidence="1 2">
    <name type="scientific">Nocardioides humilatus</name>
    <dbReference type="NCBI Taxonomy" id="2607660"/>
    <lineage>
        <taxon>Bacteria</taxon>
        <taxon>Bacillati</taxon>
        <taxon>Actinomycetota</taxon>
        <taxon>Actinomycetes</taxon>
        <taxon>Propionibacteriales</taxon>
        <taxon>Nocardioidaceae</taxon>
        <taxon>Nocardioides</taxon>
    </lineage>
</organism>
<reference evidence="1 2" key="2">
    <citation type="submission" date="2019-09" db="EMBL/GenBank/DDBJ databases">
        <authorList>
            <person name="Jin C."/>
        </authorList>
    </citation>
    <scope>NUCLEOTIDE SEQUENCE [LARGE SCALE GENOMIC DNA]</scope>
    <source>
        <strain evidence="1 2">BN130099</strain>
    </source>
</reference>
<comment type="caution">
    <text evidence="1">The sequence shown here is derived from an EMBL/GenBank/DDBJ whole genome shotgun (WGS) entry which is preliminary data.</text>
</comment>
<dbReference type="Proteomes" id="UP000325003">
    <property type="component" value="Unassembled WGS sequence"/>
</dbReference>
<dbReference type="EMBL" id="VUJV01000003">
    <property type="protein sequence ID" value="KAA1418992.1"/>
    <property type="molecule type" value="Genomic_DNA"/>
</dbReference>
<name>A0A5B1LEC1_9ACTN</name>
<evidence type="ECO:0000313" key="1">
    <source>
        <dbReference type="EMBL" id="KAA1418992.1"/>
    </source>
</evidence>
<accession>A0A5B1LEC1</accession>
<dbReference type="RefSeq" id="WP_149728332.1">
    <property type="nucleotide sequence ID" value="NZ_VUJV01000003.1"/>
</dbReference>
<protein>
    <submittedName>
        <fullName evidence="1">Uncharacterized protein</fullName>
    </submittedName>
</protein>